<gene>
    <name evidence="1" type="ORF">CK203_021572</name>
</gene>
<dbReference type="Proteomes" id="UP000288805">
    <property type="component" value="Unassembled WGS sequence"/>
</dbReference>
<organism evidence="1 2">
    <name type="scientific">Vitis vinifera</name>
    <name type="common">Grape</name>
    <dbReference type="NCBI Taxonomy" id="29760"/>
    <lineage>
        <taxon>Eukaryota</taxon>
        <taxon>Viridiplantae</taxon>
        <taxon>Streptophyta</taxon>
        <taxon>Embryophyta</taxon>
        <taxon>Tracheophyta</taxon>
        <taxon>Spermatophyta</taxon>
        <taxon>Magnoliopsida</taxon>
        <taxon>eudicotyledons</taxon>
        <taxon>Gunneridae</taxon>
        <taxon>Pentapetalae</taxon>
        <taxon>rosids</taxon>
        <taxon>Vitales</taxon>
        <taxon>Vitaceae</taxon>
        <taxon>Viteae</taxon>
        <taxon>Vitis</taxon>
    </lineage>
</organism>
<evidence type="ECO:0008006" key="3">
    <source>
        <dbReference type="Google" id="ProtNLM"/>
    </source>
</evidence>
<dbReference type="AlphaFoldDB" id="A0A438ISK6"/>
<proteinExistence type="predicted"/>
<sequence>MEWSYATEVMEGILSPSNGWKVEELIGLNAIVMSLEGQLKEGILTRVSSNESFVDKVKKGLEAFKKAKWFQMEEKEGVDLFLLGGVLILFKFDSFEDAKEVMHRDLRRFLNKLSLQRWSLKMVCSRRDCCESFVAVDEDIVSRHKSPMDKNSCEIRWQEGSWFLQVVVGRFSTIRFSCGGRPRLGYLRRPVREKSLSKLCKTEALVLNLDLVSSPTISDGPKVDVGLLAEGKGDVYRPLCMIVGEGLDVKFPKNQPKDAKTVNLEVCSGEGTSGFRSSNRGPLEVESLSDLSFQKFISFMKFVGLPMDGHEKEIAPLPRKLETRKGHKVLVAKRRPCPLSCPALLRSFEIWNVQFINTIQTKKRVVGCVFGVAIG</sequence>
<reference evidence="1 2" key="1">
    <citation type="journal article" date="2018" name="PLoS Genet.">
        <title>Population sequencing reveals clonal diversity and ancestral inbreeding in the grapevine cultivar Chardonnay.</title>
        <authorList>
            <person name="Roach M.J."/>
            <person name="Johnson D.L."/>
            <person name="Bohlmann J."/>
            <person name="van Vuuren H.J."/>
            <person name="Jones S.J."/>
            <person name="Pretorius I.S."/>
            <person name="Schmidt S.A."/>
            <person name="Borneman A.R."/>
        </authorList>
    </citation>
    <scope>NUCLEOTIDE SEQUENCE [LARGE SCALE GENOMIC DNA]</scope>
    <source>
        <strain evidence="2">cv. Chardonnay</strain>
        <tissue evidence="1">Leaf</tissue>
    </source>
</reference>
<accession>A0A438ISK6</accession>
<comment type="caution">
    <text evidence="1">The sequence shown here is derived from an EMBL/GenBank/DDBJ whole genome shotgun (WGS) entry which is preliminary data.</text>
</comment>
<evidence type="ECO:0000313" key="2">
    <source>
        <dbReference type="Proteomes" id="UP000288805"/>
    </source>
</evidence>
<evidence type="ECO:0000313" key="1">
    <source>
        <dbReference type="EMBL" id="RVW99700.1"/>
    </source>
</evidence>
<dbReference type="EMBL" id="QGNW01000086">
    <property type="protein sequence ID" value="RVW99700.1"/>
    <property type="molecule type" value="Genomic_DNA"/>
</dbReference>
<name>A0A438ISK6_VITVI</name>
<protein>
    <recommendedName>
        <fullName evidence="3">DUF4283 domain-containing protein</fullName>
    </recommendedName>
</protein>